<evidence type="ECO:0000256" key="2">
    <source>
        <dbReference type="SAM" id="Phobius"/>
    </source>
</evidence>
<comment type="caution">
    <text evidence="3">The sequence shown here is derived from an EMBL/GenBank/DDBJ whole genome shotgun (WGS) entry which is preliminary data.</text>
</comment>
<dbReference type="EMBL" id="PIPL01000003">
    <property type="protein sequence ID" value="RUO24102.1"/>
    <property type="molecule type" value="Genomic_DNA"/>
</dbReference>
<dbReference type="NCBIfam" id="NF008528">
    <property type="entry name" value="PRK11463.1-2"/>
    <property type="match status" value="1"/>
</dbReference>
<sequence length="180" mass="19753">MFRILLLLFIVLPIIEIAVLLQIGSWLGGWTTLFLIILTAVAGASLVRQQGMQNWMRAQQRMASGEMPGIEMANGILIFVAGIVLITPGFVTDAVGLLLLLPVTRAPIARALMKKLLVRGGQPGAGGFAHFQFQQRRQSGQQSPFGRQPGQQDKDGTVIDGEYERKHETNSQLSDKDDEK</sequence>
<feature type="transmembrane region" description="Helical" evidence="2">
    <location>
        <begin position="68"/>
        <end position="88"/>
    </location>
</feature>
<feature type="compositionally biased region" description="Basic and acidic residues" evidence="1">
    <location>
        <begin position="152"/>
        <end position="180"/>
    </location>
</feature>
<dbReference type="GO" id="GO:0016020">
    <property type="term" value="C:membrane"/>
    <property type="evidence" value="ECO:0007669"/>
    <property type="project" value="InterPro"/>
</dbReference>
<organism evidence="3 4">
    <name type="scientific">Aliidiomarina minuta</name>
    <dbReference type="NCBI Taxonomy" id="880057"/>
    <lineage>
        <taxon>Bacteria</taxon>
        <taxon>Pseudomonadati</taxon>
        <taxon>Pseudomonadota</taxon>
        <taxon>Gammaproteobacteria</taxon>
        <taxon>Alteromonadales</taxon>
        <taxon>Idiomarinaceae</taxon>
        <taxon>Aliidiomarina</taxon>
    </lineage>
</organism>
<dbReference type="Pfam" id="PF04186">
    <property type="entry name" value="FxsA"/>
    <property type="match status" value="1"/>
</dbReference>
<dbReference type="PANTHER" id="PTHR35335:SF1">
    <property type="entry name" value="UPF0716 PROTEIN FXSA"/>
    <property type="match status" value="1"/>
</dbReference>
<feature type="compositionally biased region" description="Low complexity" evidence="1">
    <location>
        <begin position="136"/>
        <end position="151"/>
    </location>
</feature>
<evidence type="ECO:0000313" key="3">
    <source>
        <dbReference type="EMBL" id="RUO24102.1"/>
    </source>
</evidence>
<dbReference type="OrthoDB" id="9792788at2"/>
<protein>
    <recommendedName>
        <fullName evidence="5">Membrane protein FxsA</fullName>
    </recommendedName>
</protein>
<keyword evidence="4" id="KW-1185">Reference proteome</keyword>
<proteinExistence type="predicted"/>
<evidence type="ECO:0000313" key="4">
    <source>
        <dbReference type="Proteomes" id="UP000288293"/>
    </source>
</evidence>
<evidence type="ECO:0000256" key="1">
    <source>
        <dbReference type="SAM" id="MobiDB-lite"/>
    </source>
</evidence>
<reference evidence="3 4" key="1">
    <citation type="journal article" date="2011" name="Front. Microbiol.">
        <title>Genomic signatures of strain selection and enhancement in Bacillus atrophaeus var. globigii, a historical biowarfare simulant.</title>
        <authorList>
            <person name="Gibbons H.S."/>
            <person name="Broomall S.M."/>
            <person name="McNew L.A."/>
            <person name="Daligault H."/>
            <person name="Chapman C."/>
            <person name="Bruce D."/>
            <person name="Karavis M."/>
            <person name="Krepps M."/>
            <person name="McGregor P.A."/>
            <person name="Hong C."/>
            <person name="Park K.H."/>
            <person name="Akmal A."/>
            <person name="Feldman A."/>
            <person name="Lin J.S."/>
            <person name="Chang W.E."/>
            <person name="Higgs B.W."/>
            <person name="Demirev P."/>
            <person name="Lindquist J."/>
            <person name="Liem A."/>
            <person name="Fochler E."/>
            <person name="Read T.D."/>
            <person name="Tapia R."/>
            <person name="Johnson S."/>
            <person name="Bishop-Lilly K.A."/>
            <person name="Detter C."/>
            <person name="Han C."/>
            <person name="Sozhamannan S."/>
            <person name="Rosenzweig C.N."/>
            <person name="Skowronski E.W."/>
        </authorList>
    </citation>
    <scope>NUCLEOTIDE SEQUENCE [LARGE SCALE GENOMIC DNA]</scope>
    <source>
        <strain evidence="3 4">MLST1</strain>
    </source>
</reference>
<name>A0A432W452_9GAMM</name>
<keyword evidence="2" id="KW-0472">Membrane</keyword>
<dbReference type="RefSeq" id="WP_126804521.1">
    <property type="nucleotide sequence ID" value="NZ_PIPL01000003.1"/>
</dbReference>
<keyword evidence="2" id="KW-0812">Transmembrane</keyword>
<dbReference type="InterPro" id="IPR007313">
    <property type="entry name" value="FxsA"/>
</dbReference>
<accession>A0A432W452</accession>
<dbReference type="Proteomes" id="UP000288293">
    <property type="component" value="Unassembled WGS sequence"/>
</dbReference>
<feature type="transmembrane region" description="Helical" evidence="2">
    <location>
        <begin position="27"/>
        <end position="47"/>
    </location>
</feature>
<dbReference type="AlphaFoldDB" id="A0A432W452"/>
<feature type="region of interest" description="Disordered" evidence="1">
    <location>
        <begin position="136"/>
        <end position="180"/>
    </location>
</feature>
<evidence type="ECO:0008006" key="5">
    <source>
        <dbReference type="Google" id="ProtNLM"/>
    </source>
</evidence>
<keyword evidence="2" id="KW-1133">Transmembrane helix</keyword>
<dbReference type="PANTHER" id="PTHR35335">
    <property type="entry name" value="UPF0716 PROTEIN FXSA"/>
    <property type="match status" value="1"/>
</dbReference>
<gene>
    <name evidence="3" type="ORF">CWE09_13240</name>
</gene>